<dbReference type="EMBL" id="JBHMEP010000024">
    <property type="protein sequence ID" value="MFB9137813.1"/>
    <property type="molecule type" value="Genomic_DNA"/>
</dbReference>
<sequence>MIELSLAQKAMLNGSICPYCKNPSTMINTVEGEQVGCEKCGAWMRSDPFGKPMGRLARPDLLRSMDMVMTEINIFAYRTKRDVQDIYKSLSGELDIPIEHVSPYKMSLPSLLNTMRYIEKYSDNHIRIYDRTMVKKACPRHGAVVIGSNACHGCPEFLFHVTNNTTDTVVCDMDMSYGDCIKKRNK</sequence>
<comment type="caution">
    <text evidence="1">The sequence shown here is derived from an EMBL/GenBank/DDBJ whole genome shotgun (WGS) entry which is preliminary data.</text>
</comment>
<name>A0ABV5HUG5_9VIBR</name>
<organism evidence="1 2">
    <name type="scientific">Vibrio olivae</name>
    <dbReference type="NCBI Taxonomy" id="1243002"/>
    <lineage>
        <taxon>Bacteria</taxon>
        <taxon>Pseudomonadati</taxon>
        <taxon>Pseudomonadota</taxon>
        <taxon>Gammaproteobacteria</taxon>
        <taxon>Vibrionales</taxon>
        <taxon>Vibrionaceae</taxon>
        <taxon>Vibrio</taxon>
    </lineage>
</organism>
<evidence type="ECO:0008006" key="3">
    <source>
        <dbReference type="Google" id="ProtNLM"/>
    </source>
</evidence>
<proteinExistence type="predicted"/>
<protein>
    <recommendedName>
        <fullName evidence="3">Transcription factor zinc-finger domain-containing protein</fullName>
    </recommendedName>
</protein>
<keyword evidence="2" id="KW-1185">Reference proteome</keyword>
<accession>A0ABV5HUG5</accession>
<gene>
    <name evidence="1" type="ORF">ACFFUV_22960</name>
</gene>
<dbReference type="Proteomes" id="UP001589645">
    <property type="component" value="Unassembled WGS sequence"/>
</dbReference>
<evidence type="ECO:0000313" key="1">
    <source>
        <dbReference type="EMBL" id="MFB9137813.1"/>
    </source>
</evidence>
<evidence type="ECO:0000313" key="2">
    <source>
        <dbReference type="Proteomes" id="UP001589645"/>
    </source>
</evidence>
<reference evidence="1 2" key="1">
    <citation type="submission" date="2024-09" db="EMBL/GenBank/DDBJ databases">
        <authorList>
            <person name="Sun Q."/>
            <person name="Mori K."/>
        </authorList>
    </citation>
    <scope>NUCLEOTIDE SEQUENCE [LARGE SCALE GENOMIC DNA]</scope>
    <source>
        <strain evidence="1 2">CECT 8064</strain>
    </source>
</reference>
<dbReference type="RefSeq" id="WP_390198132.1">
    <property type="nucleotide sequence ID" value="NZ_JBHMEP010000024.1"/>
</dbReference>